<dbReference type="RefSeq" id="WP_038609085.1">
    <property type="nucleotide sequence ID" value="NZ_BQOA01000001.1"/>
</dbReference>
<dbReference type="GO" id="GO:0055085">
    <property type="term" value="P:transmembrane transport"/>
    <property type="evidence" value="ECO:0007669"/>
    <property type="project" value="InterPro"/>
</dbReference>
<evidence type="ECO:0000313" key="3">
    <source>
        <dbReference type="Proteomes" id="UP000283678"/>
    </source>
</evidence>
<dbReference type="GO" id="GO:0098797">
    <property type="term" value="C:plasma membrane protein complex"/>
    <property type="evidence" value="ECO:0007669"/>
    <property type="project" value="TreeGrafter"/>
</dbReference>
<sequence length="361" mass="42024">MNNRLSLLLIGCIFPFLSFYAQKNMNLPPYYPTVKGITDYAVWQLVYPDSLLRANIAGEAVCTLRIDSLGTVRCKYIEATHPLFAKAAEDVIEGMREWQPAKKAGRDIDTTIVFHIPFNPDVYSDRIWRQQQVLESCRGQLVDSMPVFPDDIRSLVMGNMSWPDDKVDKAVAICRFTVNEKGEIVDIRVIKGTHSAFDKESIRILSNFPRLIPAMKNRKSVPYDYFLTMRFWKEDLEHYLLYRECAQEDLEKITWEPYRYSSYPGGTVALTQFINSHLKITPEMKATGKQGRVIYSFNVDIDGSMKDFQLVRGLDPLMDAEALRVLQLVNERWSTGYYFNSKKWYREFYVNQFTIPIIFSW</sequence>
<protein>
    <submittedName>
        <fullName evidence="2">Energy transducer TonB</fullName>
    </submittedName>
</protein>
<dbReference type="PANTHER" id="PTHR33446:SF2">
    <property type="entry name" value="PROTEIN TONB"/>
    <property type="match status" value="1"/>
</dbReference>
<dbReference type="eggNOG" id="COG0810">
    <property type="taxonomic scope" value="Bacteria"/>
</dbReference>
<accession>A0A076IPY1</accession>
<feature type="domain" description="TonB C-terminal" evidence="1">
    <location>
        <begin position="172"/>
        <end position="231"/>
    </location>
</feature>
<dbReference type="Pfam" id="PF03544">
    <property type="entry name" value="TonB_C"/>
    <property type="match status" value="3"/>
</dbReference>
<proteinExistence type="predicted"/>
<dbReference type="KEGG" id="bdo:EL88_05740"/>
<dbReference type="PANTHER" id="PTHR33446">
    <property type="entry name" value="PROTEIN TONB-RELATED"/>
    <property type="match status" value="1"/>
</dbReference>
<gene>
    <name evidence="2" type="ORF">DWW04_04885</name>
</gene>
<dbReference type="InterPro" id="IPR037682">
    <property type="entry name" value="TonB_C"/>
</dbReference>
<dbReference type="SUPFAM" id="SSF74653">
    <property type="entry name" value="TolA/TonB C-terminal domain"/>
    <property type="match status" value="3"/>
</dbReference>
<dbReference type="Proteomes" id="UP000283678">
    <property type="component" value="Unassembled WGS sequence"/>
</dbReference>
<comment type="caution">
    <text evidence="2">The sequence shown here is derived from an EMBL/GenBank/DDBJ whole genome shotgun (WGS) entry which is preliminary data.</text>
</comment>
<dbReference type="Gene3D" id="3.30.1150.10">
    <property type="match status" value="3"/>
</dbReference>
<dbReference type="InterPro" id="IPR051045">
    <property type="entry name" value="TonB-dependent_transducer"/>
</dbReference>
<dbReference type="GO" id="GO:0031992">
    <property type="term" value="F:energy transducer activity"/>
    <property type="evidence" value="ECO:0007669"/>
    <property type="project" value="TreeGrafter"/>
</dbReference>
<name>A0A076IPY1_9BACT</name>
<organism evidence="2 3">
    <name type="scientific">Phocaeicola dorei</name>
    <dbReference type="NCBI Taxonomy" id="357276"/>
    <lineage>
        <taxon>Bacteria</taxon>
        <taxon>Pseudomonadati</taxon>
        <taxon>Bacteroidota</taxon>
        <taxon>Bacteroidia</taxon>
        <taxon>Bacteroidales</taxon>
        <taxon>Bacteroidaceae</taxon>
        <taxon>Phocaeicola</taxon>
    </lineage>
</organism>
<dbReference type="AlphaFoldDB" id="A0A076IPY1"/>
<reference evidence="2 3" key="1">
    <citation type="submission" date="2018-08" db="EMBL/GenBank/DDBJ databases">
        <title>A genome reference for cultivated species of the human gut microbiota.</title>
        <authorList>
            <person name="Zou Y."/>
            <person name="Xue W."/>
            <person name="Luo G."/>
        </authorList>
    </citation>
    <scope>NUCLEOTIDE SEQUENCE [LARGE SCALE GENOMIC DNA]</scope>
    <source>
        <strain evidence="2 3">AF14-1AC</strain>
    </source>
</reference>
<evidence type="ECO:0000259" key="1">
    <source>
        <dbReference type="Pfam" id="PF03544"/>
    </source>
</evidence>
<feature type="domain" description="TonB C-terminal" evidence="1">
    <location>
        <begin position="284"/>
        <end position="328"/>
    </location>
</feature>
<feature type="domain" description="TonB C-terminal" evidence="1">
    <location>
        <begin position="44"/>
        <end position="119"/>
    </location>
</feature>
<dbReference type="EMBL" id="QRZL01000003">
    <property type="protein sequence ID" value="RGV80358.1"/>
    <property type="molecule type" value="Genomic_DNA"/>
</dbReference>
<evidence type="ECO:0000313" key="2">
    <source>
        <dbReference type="EMBL" id="RGV80358.1"/>
    </source>
</evidence>